<name>A0A9D5K7W0_UNCW3</name>
<proteinExistence type="predicted"/>
<dbReference type="EMBL" id="WJKJ01000062">
    <property type="protein sequence ID" value="MBD3363976.1"/>
    <property type="molecule type" value="Genomic_DNA"/>
</dbReference>
<gene>
    <name evidence="1" type="ORF">GF359_02045</name>
</gene>
<accession>A0A9D5K7W0</accession>
<evidence type="ECO:0000313" key="2">
    <source>
        <dbReference type="Proteomes" id="UP000630660"/>
    </source>
</evidence>
<comment type="caution">
    <text evidence="1">The sequence shown here is derived from an EMBL/GenBank/DDBJ whole genome shotgun (WGS) entry which is preliminary data.</text>
</comment>
<dbReference type="AlphaFoldDB" id="A0A9D5K7W0"/>
<evidence type="ECO:0000313" key="1">
    <source>
        <dbReference type="EMBL" id="MBD3363976.1"/>
    </source>
</evidence>
<organism evidence="1 2">
    <name type="scientific">candidate division WOR-3 bacterium</name>
    <dbReference type="NCBI Taxonomy" id="2052148"/>
    <lineage>
        <taxon>Bacteria</taxon>
        <taxon>Bacteria division WOR-3</taxon>
    </lineage>
</organism>
<dbReference type="Proteomes" id="UP000630660">
    <property type="component" value="Unassembled WGS sequence"/>
</dbReference>
<protein>
    <submittedName>
        <fullName evidence="1">Uncharacterized protein</fullName>
    </submittedName>
</protein>
<sequence length="185" mass="21059">MLWASSASRLSEQNWLDGFSYFEECYKKGFNVGDEFVVCNRNHKRLVKFKVRDIDSGFDGTLIDLPSSTYSAQTNTIAEKLRRKLTSVVYNKRKQIGEPVVILLDASLKDLLQKSALDFRQKVKVRESLTNFLSQGLYSDVIAFVMFERDLDGKKLGDVFVVSNPDSKVAKKDPVLFRKAVDIFG</sequence>
<reference evidence="1" key="1">
    <citation type="submission" date="2019-11" db="EMBL/GenBank/DDBJ databases">
        <title>Microbial mats filling the niche in hypersaline microbial mats.</title>
        <authorList>
            <person name="Wong H.L."/>
            <person name="Macleod F.I."/>
            <person name="White R.A. III"/>
            <person name="Burns B.P."/>
        </authorList>
    </citation>
    <scope>NUCLEOTIDE SEQUENCE</scope>
    <source>
        <strain evidence="1">Bin_327</strain>
    </source>
</reference>